<gene>
    <name evidence="3" type="ORF">GGR04_004641</name>
</gene>
<dbReference type="RefSeq" id="WP_183202765.1">
    <property type="nucleotide sequence ID" value="NZ_JACIEK010000029.1"/>
</dbReference>
<keyword evidence="2" id="KW-0472">Membrane</keyword>
<protein>
    <submittedName>
        <fullName evidence="3">Uncharacterized protein</fullName>
    </submittedName>
</protein>
<keyword evidence="2" id="KW-1133">Transmembrane helix</keyword>
<dbReference type="EMBL" id="JACIEK010000029">
    <property type="protein sequence ID" value="MBB4000761.1"/>
    <property type="molecule type" value="Genomic_DNA"/>
</dbReference>
<accession>A0A7W6H8X0</accession>
<dbReference type="InterPro" id="IPR046121">
    <property type="entry name" value="DUF6118"/>
</dbReference>
<keyword evidence="2" id="KW-0812">Transmembrane</keyword>
<feature type="transmembrane region" description="Helical" evidence="2">
    <location>
        <begin position="159"/>
        <end position="182"/>
    </location>
</feature>
<name>A0A7W6H8X0_9HYPH</name>
<evidence type="ECO:0000313" key="4">
    <source>
        <dbReference type="Proteomes" id="UP000542776"/>
    </source>
</evidence>
<sequence length="257" mass="27723">MTPFQEPKSKLEFGPEFEPQVSNTGDDAGDPVEAFETLRQTVEDLAGDLSREMTTIRKGVEAAFDRIEAFGQPADYSADLGRLVQGVAALAERLKAVEASPILNNGPEHYARALERGGESLLTSAVQEFQTEARDFQRGARDMASQLASARERRTQNRWLGVCGLAGFAAGILAILFLPAILPGRVAPHVASVVMAKPPWQAGMSLMSFDSAASWDRIADADELVRTNKSEVAGCRAAATRTGKDQTCTITVEPSRK</sequence>
<dbReference type="AlphaFoldDB" id="A0A7W6H8X0"/>
<evidence type="ECO:0000256" key="1">
    <source>
        <dbReference type="SAM" id="MobiDB-lite"/>
    </source>
</evidence>
<dbReference type="Pfam" id="PF19613">
    <property type="entry name" value="DUF6118"/>
    <property type="match status" value="1"/>
</dbReference>
<comment type="caution">
    <text evidence="3">The sequence shown here is derived from an EMBL/GenBank/DDBJ whole genome shotgun (WGS) entry which is preliminary data.</text>
</comment>
<feature type="region of interest" description="Disordered" evidence="1">
    <location>
        <begin position="1"/>
        <end position="31"/>
    </location>
</feature>
<keyword evidence="4" id="KW-1185">Reference proteome</keyword>
<reference evidence="3 4" key="1">
    <citation type="submission" date="2020-08" db="EMBL/GenBank/DDBJ databases">
        <title>Genomic Encyclopedia of Type Strains, Phase IV (KMG-IV): sequencing the most valuable type-strain genomes for metagenomic binning, comparative biology and taxonomic classification.</title>
        <authorList>
            <person name="Goeker M."/>
        </authorList>
    </citation>
    <scope>NUCLEOTIDE SEQUENCE [LARGE SCALE GENOMIC DNA]</scope>
    <source>
        <strain evidence="3 4">DSM 102238</strain>
    </source>
</reference>
<dbReference type="Proteomes" id="UP000542776">
    <property type="component" value="Unassembled WGS sequence"/>
</dbReference>
<organism evidence="3 4">
    <name type="scientific">Aureimonas pseudogalii</name>
    <dbReference type="NCBI Taxonomy" id="1744844"/>
    <lineage>
        <taxon>Bacteria</taxon>
        <taxon>Pseudomonadati</taxon>
        <taxon>Pseudomonadota</taxon>
        <taxon>Alphaproteobacteria</taxon>
        <taxon>Hyphomicrobiales</taxon>
        <taxon>Aurantimonadaceae</taxon>
        <taxon>Aureimonas</taxon>
    </lineage>
</organism>
<evidence type="ECO:0000256" key="2">
    <source>
        <dbReference type="SAM" id="Phobius"/>
    </source>
</evidence>
<evidence type="ECO:0000313" key="3">
    <source>
        <dbReference type="EMBL" id="MBB4000761.1"/>
    </source>
</evidence>
<proteinExistence type="predicted"/>